<dbReference type="CDD" id="cd00077">
    <property type="entry name" value="HDc"/>
    <property type="match status" value="1"/>
</dbReference>
<dbReference type="Proteomes" id="UP000754563">
    <property type="component" value="Unassembled WGS sequence"/>
</dbReference>
<dbReference type="SUPFAM" id="SSF109604">
    <property type="entry name" value="HD-domain/PDEase-like"/>
    <property type="match status" value="1"/>
</dbReference>
<protein>
    <submittedName>
        <fullName evidence="2">HD domain-containing protein</fullName>
    </submittedName>
</protein>
<reference evidence="2" key="2">
    <citation type="journal article" date="2021" name="Microbiome">
        <title>Successional dynamics and alternative stable states in a saline activated sludge microbial community over 9 years.</title>
        <authorList>
            <person name="Wang Y."/>
            <person name="Ye J."/>
            <person name="Ju F."/>
            <person name="Liu L."/>
            <person name="Boyd J.A."/>
            <person name="Deng Y."/>
            <person name="Parks D.H."/>
            <person name="Jiang X."/>
            <person name="Yin X."/>
            <person name="Woodcroft B.J."/>
            <person name="Tyson G.W."/>
            <person name="Hugenholtz P."/>
            <person name="Polz M.F."/>
            <person name="Zhang T."/>
        </authorList>
    </citation>
    <scope>NUCLEOTIDE SEQUENCE</scope>
    <source>
        <strain evidence="2">HKST-UBA11</strain>
    </source>
</reference>
<name>A0A955L8Y1_9BACT</name>
<dbReference type="SMART" id="SM00471">
    <property type="entry name" value="HDc"/>
    <property type="match status" value="1"/>
</dbReference>
<evidence type="ECO:0000259" key="1">
    <source>
        <dbReference type="PROSITE" id="PS51831"/>
    </source>
</evidence>
<sequence>MQFDDILYGKITIKNPIIQSIVATDAFQRLKEINQYGGVNFLYKDSYQTTRFEHSIGVWHILATVGASIEVQIAGLIHDIGHAAFSHMVDHVLTDEDFHHDSAHLLPGIAEVHNIIEKAGVTLKNDLDDYTEIKAKLPLVGADRIDYAMRDYYAVIGHKEGFGKSVLNNLILQNGKILFTDPTICREFALDGTDALTELVYAPEIAPIYAALMKMIDQGLQKEIIARQDLFLTDKGLFNKLMNARDQLDQTSIKIFEEKFRVESGTQQDHDFFQTSDKLRYFDPELFIDGEIKTLSKIDPEFKDTFEIKVQEIHQRQKGEYFKVIFEN</sequence>
<evidence type="ECO:0000313" key="3">
    <source>
        <dbReference type="Proteomes" id="UP000754563"/>
    </source>
</evidence>
<dbReference type="PANTHER" id="PTHR11373:SF4">
    <property type="entry name" value="DEOXYNUCLEOSIDE TRIPHOSPHATE TRIPHOSPHOHYDROLASE SAMHD1"/>
    <property type="match status" value="1"/>
</dbReference>
<proteinExistence type="predicted"/>
<dbReference type="Pfam" id="PF01966">
    <property type="entry name" value="HD"/>
    <property type="match status" value="1"/>
</dbReference>
<evidence type="ECO:0000313" key="2">
    <source>
        <dbReference type="EMBL" id="MCA9385845.1"/>
    </source>
</evidence>
<accession>A0A955L8Y1</accession>
<feature type="domain" description="HD" evidence="1">
    <location>
        <begin position="51"/>
        <end position="148"/>
    </location>
</feature>
<dbReference type="GO" id="GO:0008832">
    <property type="term" value="F:dGTPase activity"/>
    <property type="evidence" value="ECO:0007669"/>
    <property type="project" value="TreeGrafter"/>
</dbReference>
<dbReference type="Gene3D" id="1.10.3210.10">
    <property type="entry name" value="Hypothetical protein af1432"/>
    <property type="match status" value="1"/>
</dbReference>
<dbReference type="GO" id="GO:0006203">
    <property type="term" value="P:dGTP catabolic process"/>
    <property type="evidence" value="ECO:0007669"/>
    <property type="project" value="TreeGrafter"/>
</dbReference>
<comment type="caution">
    <text evidence="2">The sequence shown here is derived from an EMBL/GenBank/DDBJ whole genome shotgun (WGS) entry which is preliminary data.</text>
</comment>
<dbReference type="PANTHER" id="PTHR11373">
    <property type="entry name" value="DEOXYNUCLEOSIDE TRIPHOSPHATE TRIPHOSPHOHYDROLASE"/>
    <property type="match status" value="1"/>
</dbReference>
<gene>
    <name evidence="2" type="ORF">KC717_04305</name>
</gene>
<organism evidence="2 3">
    <name type="scientific">Candidatus Dojkabacteria bacterium</name>
    <dbReference type="NCBI Taxonomy" id="2099670"/>
    <lineage>
        <taxon>Bacteria</taxon>
        <taxon>Candidatus Dojkabacteria</taxon>
    </lineage>
</organism>
<dbReference type="InterPro" id="IPR050135">
    <property type="entry name" value="dGTPase-like"/>
</dbReference>
<dbReference type="EMBL" id="JAGQLH010000049">
    <property type="protein sequence ID" value="MCA9385845.1"/>
    <property type="molecule type" value="Genomic_DNA"/>
</dbReference>
<reference evidence="2" key="1">
    <citation type="submission" date="2020-04" db="EMBL/GenBank/DDBJ databases">
        <authorList>
            <person name="Zhang T."/>
        </authorList>
    </citation>
    <scope>NUCLEOTIDE SEQUENCE</scope>
    <source>
        <strain evidence="2">HKST-UBA11</strain>
    </source>
</reference>
<dbReference type="InterPro" id="IPR006674">
    <property type="entry name" value="HD_domain"/>
</dbReference>
<dbReference type="InterPro" id="IPR003607">
    <property type="entry name" value="HD/PDEase_dom"/>
</dbReference>
<dbReference type="AlphaFoldDB" id="A0A955L8Y1"/>
<dbReference type="PROSITE" id="PS51831">
    <property type="entry name" value="HD"/>
    <property type="match status" value="1"/>
</dbReference>